<evidence type="ECO:0000313" key="1">
    <source>
        <dbReference type="EMBL" id="AAY55591.1"/>
    </source>
</evidence>
<sequence>WLQESVGCRSWRGRRPVLDLVDLATPTNASVLILPLPIHAANDTSSRKDASGEHFLGLTTRFQHGSFTSRRGDPVETVPQMMFISVVADGAQIVINALGTLPAHTITVKMACKKKTKLWEPMTKDELKSTTQAMLEEGARGLRTISTQQKRLVNFQSFNMDDPRYGISLIEDNMEPPMLSSYTRQYSQPYPNRCKPFVQKTETPDPIFNRRPKNDFEFTTGLDFKFLDDHMHNLSESRKKVNFFRQLRNQSFLLY</sequence>
<gene>
    <name evidence="1" type="primary">BG:DS04862.2</name>
</gene>
<dbReference type="AlphaFoldDB" id="Q4V431"/>
<name>Q4V431_DROME</name>
<organism evidence="1">
    <name type="scientific">Drosophila melanogaster</name>
    <name type="common">Fruit fly</name>
    <dbReference type="NCBI Taxonomy" id="7227"/>
    <lineage>
        <taxon>Eukaryota</taxon>
        <taxon>Metazoa</taxon>
        <taxon>Ecdysozoa</taxon>
        <taxon>Arthropoda</taxon>
        <taxon>Hexapoda</taxon>
        <taxon>Insecta</taxon>
        <taxon>Pterygota</taxon>
        <taxon>Neoptera</taxon>
        <taxon>Endopterygota</taxon>
        <taxon>Diptera</taxon>
        <taxon>Brachycera</taxon>
        <taxon>Muscomorpha</taxon>
        <taxon>Ephydroidea</taxon>
        <taxon>Drosophilidae</taxon>
        <taxon>Drosophila</taxon>
        <taxon>Sophophora</taxon>
    </lineage>
</organism>
<protein>
    <submittedName>
        <fullName evidence="1">IP10802p</fullName>
    </submittedName>
</protein>
<proteinExistence type="evidence at transcript level"/>
<dbReference type="HOGENOM" id="CLU_125638_0_0_1"/>
<dbReference type="OrthoDB" id="8023081at2759"/>
<dbReference type="EMBL" id="BT023175">
    <property type="protein sequence ID" value="AAY55591.1"/>
    <property type="molecule type" value="mRNA"/>
</dbReference>
<dbReference type="ExpressionAtlas" id="Q4V431">
    <property type="expression patterns" value="baseline"/>
</dbReference>
<reference evidence="1" key="1">
    <citation type="submission" date="2005-05" db="EMBL/GenBank/DDBJ databases">
        <authorList>
            <person name="Stapleton M."/>
            <person name="Carlson J."/>
            <person name="Chavez C."/>
            <person name="Frise E."/>
            <person name="George R."/>
            <person name="Pacleb J."/>
            <person name="Park S."/>
            <person name="Wan K."/>
            <person name="Yu C."/>
            <person name="Celniker S."/>
        </authorList>
    </citation>
    <scope>NUCLEOTIDE SEQUENCE</scope>
</reference>
<feature type="non-terminal residue" evidence="1">
    <location>
        <position position="1"/>
    </location>
</feature>
<accession>Q4V431</accession>
<dbReference type="VEuPathDB" id="VectorBase:FBgn0028880"/>